<name>A0A5C5X6S4_9PLAN</name>
<dbReference type="EMBL" id="SIHI01000001">
    <property type="protein sequence ID" value="TWT57845.1"/>
    <property type="molecule type" value="Genomic_DNA"/>
</dbReference>
<evidence type="ECO:0000313" key="2">
    <source>
        <dbReference type="Proteomes" id="UP000317243"/>
    </source>
</evidence>
<organism evidence="1 2">
    <name type="scientific">Thalassoglobus neptunius</name>
    <dbReference type="NCBI Taxonomy" id="1938619"/>
    <lineage>
        <taxon>Bacteria</taxon>
        <taxon>Pseudomonadati</taxon>
        <taxon>Planctomycetota</taxon>
        <taxon>Planctomycetia</taxon>
        <taxon>Planctomycetales</taxon>
        <taxon>Planctomycetaceae</taxon>
        <taxon>Thalassoglobus</taxon>
    </lineage>
</organism>
<comment type="caution">
    <text evidence="1">The sequence shown here is derived from an EMBL/GenBank/DDBJ whole genome shotgun (WGS) entry which is preliminary data.</text>
</comment>
<proteinExistence type="predicted"/>
<sequence>MTIRNGIFIIDVAAMSSETRRLIYHGEGAIYRFFNSTDRASPLKKKIKIQNTYDSGPEEVDQILYPTMCIDVAVGPTSDASMFLEGIEVQAENKTSANEDMKGIWELVRDTDGTVLNNDRKSGRFNFPRSIADTHLPVMIADLTFSSDDAIYRVFNTGKHTFELFVAEDKNKTNEVLSTDVFPRQAIDITIDDMDSRKVFVTRKASLQPIKGIFELVR</sequence>
<accession>A0A5C5X6S4</accession>
<evidence type="ECO:0000313" key="1">
    <source>
        <dbReference type="EMBL" id="TWT57845.1"/>
    </source>
</evidence>
<gene>
    <name evidence="1" type="ORF">KOR42_12120</name>
</gene>
<dbReference type="Proteomes" id="UP000317243">
    <property type="component" value="Unassembled WGS sequence"/>
</dbReference>
<protein>
    <submittedName>
        <fullName evidence="1">Uncharacterized protein</fullName>
    </submittedName>
</protein>
<keyword evidence="2" id="KW-1185">Reference proteome</keyword>
<dbReference type="RefSeq" id="WP_146507841.1">
    <property type="nucleotide sequence ID" value="NZ_SIHI01000001.1"/>
</dbReference>
<dbReference type="AlphaFoldDB" id="A0A5C5X6S4"/>
<reference evidence="1 2" key="1">
    <citation type="submission" date="2019-02" db="EMBL/GenBank/DDBJ databases">
        <title>Deep-cultivation of Planctomycetes and their phenomic and genomic characterization uncovers novel biology.</title>
        <authorList>
            <person name="Wiegand S."/>
            <person name="Jogler M."/>
            <person name="Boedeker C."/>
            <person name="Pinto D."/>
            <person name="Vollmers J."/>
            <person name="Rivas-Marin E."/>
            <person name="Kohn T."/>
            <person name="Peeters S.H."/>
            <person name="Heuer A."/>
            <person name="Rast P."/>
            <person name="Oberbeckmann S."/>
            <person name="Bunk B."/>
            <person name="Jeske O."/>
            <person name="Meyerdierks A."/>
            <person name="Storesund J.E."/>
            <person name="Kallscheuer N."/>
            <person name="Luecker S."/>
            <person name="Lage O.M."/>
            <person name="Pohl T."/>
            <person name="Merkel B.J."/>
            <person name="Hornburger P."/>
            <person name="Mueller R.-W."/>
            <person name="Bruemmer F."/>
            <person name="Labrenz M."/>
            <person name="Spormann A.M."/>
            <person name="Op Den Camp H."/>
            <person name="Overmann J."/>
            <person name="Amann R."/>
            <person name="Jetten M.S.M."/>
            <person name="Mascher T."/>
            <person name="Medema M.H."/>
            <person name="Devos D.P."/>
            <person name="Kaster A.-K."/>
            <person name="Ovreas L."/>
            <person name="Rohde M."/>
            <person name="Galperin M.Y."/>
            <person name="Jogler C."/>
        </authorList>
    </citation>
    <scope>NUCLEOTIDE SEQUENCE [LARGE SCALE GENOMIC DNA]</scope>
    <source>
        <strain evidence="1 2">KOR42</strain>
    </source>
</reference>